<keyword evidence="2" id="KW-1185">Reference proteome</keyword>
<dbReference type="Proteomes" id="UP000781958">
    <property type="component" value="Unassembled WGS sequence"/>
</dbReference>
<gene>
    <name evidence="1" type="ORF">J2851_001549</name>
</gene>
<name>A0ABS4SH71_9PROT</name>
<reference evidence="1 2" key="1">
    <citation type="submission" date="2021-03" db="EMBL/GenBank/DDBJ databases">
        <title>Genomic Encyclopedia of Type Strains, Phase III (KMG-III): the genomes of soil and plant-associated and newly described type strains.</title>
        <authorList>
            <person name="Whitman W."/>
        </authorList>
    </citation>
    <scope>NUCLEOTIDE SEQUENCE [LARGE SCALE GENOMIC DNA]</scope>
    <source>
        <strain evidence="1 2">IMMIB AFH-6</strain>
    </source>
</reference>
<accession>A0ABS4SH71</accession>
<comment type="caution">
    <text evidence="1">The sequence shown here is derived from an EMBL/GenBank/DDBJ whole genome shotgun (WGS) entry which is preliminary data.</text>
</comment>
<proteinExistence type="predicted"/>
<organism evidence="1 2">
    <name type="scientific">Azospirillum rugosum</name>
    <dbReference type="NCBI Taxonomy" id="416170"/>
    <lineage>
        <taxon>Bacteria</taxon>
        <taxon>Pseudomonadati</taxon>
        <taxon>Pseudomonadota</taxon>
        <taxon>Alphaproteobacteria</taxon>
        <taxon>Rhodospirillales</taxon>
        <taxon>Azospirillaceae</taxon>
        <taxon>Azospirillum</taxon>
    </lineage>
</organism>
<sequence>MGIYDDYLRDPVTRAYAIAMIAAAGRPLVSNEFNWYVADALVRDITARDRAGQPLFLAYQSALRMVRLSPTLPSLSYALLCACAPITFQTVLADEAWVALMPDPADASLDFQGRGRRHFRAVFAAGLVERLWGQISFPTIQRDRDLFQQLRLRPVAPDVVRQECAALAWDLIGHPAAGPGNPGLMRAFDEAFAAPPGGSSVQRMEAVHKPVKGLIEDLRRRR</sequence>
<evidence type="ECO:0008006" key="3">
    <source>
        <dbReference type="Google" id="ProtNLM"/>
    </source>
</evidence>
<dbReference type="RefSeq" id="WP_209765402.1">
    <property type="nucleotide sequence ID" value="NZ_JAGINP010000004.1"/>
</dbReference>
<protein>
    <recommendedName>
        <fullName evidence="3">Nucleotidyltransferase</fullName>
    </recommendedName>
</protein>
<evidence type="ECO:0000313" key="2">
    <source>
        <dbReference type="Proteomes" id="UP000781958"/>
    </source>
</evidence>
<dbReference type="EMBL" id="JAGINP010000004">
    <property type="protein sequence ID" value="MBP2291800.1"/>
    <property type="molecule type" value="Genomic_DNA"/>
</dbReference>
<evidence type="ECO:0000313" key="1">
    <source>
        <dbReference type="EMBL" id="MBP2291800.1"/>
    </source>
</evidence>